<dbReference type="Proteomes" id="UP000679179">
    <property type="component" value="Unassembled WGS sequence"/>
</dbReference>
<evidence type="ECO:0000256" key="1">
    <source>
        <dbReference type="ARBA" id="ARBA00000085"/>
    </source>
</evidence>
<dbReference type="InterPro" id="IPR003661">
    <property type="entry name" value="HisK_dim/P_dom"/>
</dbReference>
<dbReference type="PANTHER" id="PTHR43711:SF26">
    <property type="entry name" value="SENSOR HISTIDINE KINASE RCSC"/>
    <property type="match status" value="1"/>
</dbReference>
<dbReference type="Pfam" id="PF04392">
    <property type="entry name" value="ABC_sub_bind"/>
    <property type="match status" value="1"/>
</dbReference>
<keyword evidence="5" id="KW-0547">Nucleotide-binding</keyword>
<dbReference type="PRINTS" id="PR00344">
    <property type="entry name" value="BCTRLSENSOR"/>
</dbReference>
<dbReference type="EC" id="2.7.13.3" evidence="2"/>
<proteinExistence type="predicted"/>
<dbReference type="Gene3D" id="3.30.450.20">
    <property type="entry name" value="PAS domain"/>
    <property type="match status" value="1"/>
</dbReference>
<dbReference type="SMART" id="SM00388">
    <property type="entry name" value="HisKA"/>
    <property type="match status" value="1"/>
</dbReference>
<dbReference type="InterPro" id="IPR000014">
    <property type="entry name" value="PAS"/>
</dbReference>
<dbReference type="Gene3D" id="1.10.287.130">
    <property type="match status" value="1"/>
</dbReference>
<dbReference type="InterPro" id="IPR050736">
    <property type="entry name" value="Sensor_HK_Regulatory"/>
</dbReference>
<dbReference type="GO" id="GO:0005524">
    <property type="term" value="F:ATP binding"/>
    <property type="evidence" value="ECO:0007669"/>
    <property type="project" value="UniProtKB-KW"/>
</dbReference>
<keyword evidence="7" id="KW-0067">ATP-binding</keyword>
<dbReference type="Gene3D" id="3.40.50.2300">
    <property type="match status" value="2"/>
</dbReference>
<dbReference type="PANTHER" id="PTHR43711">
    <property type="entry name" value="TWO-COMPONENT HISTIDINE KINASE"/>
    <property type="match status" value="1"/>
</dbReference>
<keyword evidence="4" id="KW-0808">Transferase</keyword>
<dbReference type="InterPro" id="IPR035965">
    <property type="entry name" value="PAS-like_dom_sf"/>
</dbReference>
<evidence type="ECO:0000256" key="8">
    <source>
        <dbReference type="ARBA" id="ARBA00023012"/>
    </source>
</evidence>
<dbReference type="SUPFAM" id="SSF55874">
    <property type="entry name" value="ATPase domain of HSP90 chaperone/DNA topoisomerase II/histidine kinase"/>
    <property type="match status" value="1"/>
</dbReference>
<dbReference type="CDD" id="cd00082">
    <property type="entry name" value="HisKA"/>
    <property type="match status" value="1"/>
</dbReference>
<organism evidence="11 12">
    <name type="scientific">Clostridium polyendosporum</name>
    <dbReference type="NCBI Taxonomy" id="69208"/>
    <lineage>
        <taxon>Bacteria</taxon>
        <taxon>Bacillati</taxon>
        <taxon>Bacillota</taxon>
        <taxon>Clostridia</taxon>
        <taxon>Eubacteriales</taxon>
        <taxon>Clostridiaceae</taxon>
        <taxon>Clostridium</taxon>
    </lineage>
</organism>
<protein>
    <recommendedName>
        <fullName evidence="2">histidine kinase</fullName>
        <ecNumber evidence="2">2.7.13.3</ecNumber>
    </recommendedName>
</protein>
<dbReference type="CDD" id="cd00130">
    <property type="entry name" value="PAS"/>
    <property type="match status" value="1"/>
</dbReference>
<dbReference type="PROSITE" id="PS50109">
    <property type="entry name" value="HIS_KIN"/>
    <property type="match status" value="1"/>
</dbReference>
<feature type="transmembrane region" description="Helical" evidence="9">
    <location>
        <begin position="314"/>
        <end position="337"/>
    </location>
</feature>
<dbReference type="InterPro" id="IPR003594">
    <property type="entry name" value="HATPase_dom"/>
</dbReference>
<dbReference type="Pfam" id="PF02518">
    <property type="entry name" value="HATPase_c"/>
    <property type="match status" value="1"/>
</dbReference>
<dbReference type="Gene3D" id="3.30.565.10">
    <property type="entry name" value="Histidine kinase-like ATPase, C-terminal domain"/>
    <property type="match status" value="1"/>
</dbReference>
<evidence type="ECO:0000313" key="12">
    <source>
        <dbReference type="Proteomes" id="UP000679179"/>
    </source>
</evidence>
<feature type="domain" description="Histidine kinase" evidence="10">
    <location>
        <begin position="497"/>
        <end position="718"/>
    </location>
</feature>
<dbReference type="InterPro" id="IPR036890">
    <property type="entry name" value="HATPase_C_sf"/>
</dbReference>
<comment type="catalytic activity">
    <reaction evidence="1">
        <text>ATP + protein L-histidine = ADP + protein N-phospho-L-histidine.</text>
        <dbReference type="EC" id="2.7.13.3"/>
    </reaction>
</comment>
<accession>A0A919RZW8</accession>
<dbReference type="AlphaFoldDB" id="A0A919RZW8"/>
<name>A0A919RZW8_9CLOT</name>
<dbReference type="InterPro" id="IPR036097">
    <property type="entry name" value="HisK_dim/P_sf"/>
</dbReference>
<evidence type="ECO:0000256" key="6">
    <source>
        <dbReference type="ARBA" id="ARBA00022777"/>
    </source>
</evidence>
<keyword evidence="9" id="KW-1133">Transmembrane helix</keyword>
<dbReference type="GO" id="GO:0000155">
    <property type="term" value="F:phosphorelay sensor kinase activity"/>
    <property type="evidence" value="ECO:0007669"/>
    <property type="project" value="InterPro"/>
</dbReference>
<dbReference type="EMBL" id="BOPZ01000010">
    <property type="protein sequence ID" value="GIM28864.1"/>
    <property type="molecule type" value="Genomic_DNA"/>
</dbReference>
<dbReference type="CDD" id="cd16922">
    <property type="entry name" value="HATPase_EvgS-ArcB-TorS-like"/>
    <property type="match status" value="1"/>
</dbReference>
<evidence type="ECO:0000256" key="2">
    <source>
        <dbReference type="ARBA" id="ARBA00012438"/>
    </source>
</evidence>
<keyword evidence="6" id="KW-0418">Kinase</keyword>
<evidence type="ECO:0000256" key="9">
    <source>
        <dbReference type="SAM" id="Phobius"/>
    </source>
</evidence>
<reference evidence="11" key="1">
    <citation type="submission" date="2021-03" db="EMBL/GenBank/DDBJ databases">
        <title>Taxonomic study of Clostridium polyendosporum from meadow-gley soil under rice.</title>
        <authorList>
            <person name="Kobayashi H."/>
            <person name="Tanizawa Y."/>
            <person name="Yagura M."/>
        </authorList>
    </citation>
    <scope>NUCLEOTIDE SEQUENCE</scope>
    <source>
        <strain evidence="11">JCM 30710</strain>
    </source>
</reference>
<keyword evidence="12" id="KW-1185">Reference proteome</keyword>
<keyword evidence="3" id="KW-0597">Phosphoprotein</keyword>
<gene>
    <name evidence="11" type="ORF">CPJCM30710_15300</name>
</gene>
<keyword evidence="8" id="KW-0902">Two-component regulatory system</keyword>
<dbReference type="InterPro" id="IPR013656">
    <property type="entry name" value="PAS_4"/>
</dbReference>
<dbReference type="Pfam" id="PF08448">
    <property type="entry name" value="PAS_4"/>
    <property type="match status" value="1"/>
</dbReference>
<evidence type="ECO:0000259" key="10">
    <source>
        <dbReference type="PROSITE" id="PS50109"/>
    </source>
</evidence>
<evidence type="ECO:0000256" key="3">
    <source>
        <dbReference type="ARBA" id="ARBA00022553"/>
    </source>
</evidence>
<sequence length="749" mass="85900">MLILNSYGSENTILSGYESKQWTDEIISSINAQFVDSKKNINLKIEYMDSGERSWPQYYELYKYNFSDTKFDAIVSLDDNAFYFLLKYGDKLFPNTPVVFSGVQNFDKSILSKHPLFTGIVKSTDTKSTLDIALKLHPNTKQIFVVDNNMDKESRKALAPLYKDKVNILFYDQKNILKIKEKINNLPKDTVIYFGGTVKDDRGQDIPVQKSTEFLFKDIEIPVYSVYYIQLNRESIGGMITDGTNLGKEVSKLALRVLDGEKPSDIPVTEDSAHNYVFNYDKLKQFHIDLNALPKGAEIVNQPSKFYNISKTQVLYLITGIIFIIILALAFVIANIYRRKLAERLLLDSESLLYAVMDSTPNIIYMRSPEDKFLKANNTVLKLLNISEKDFQNKSIDELINLSIHEKYVLANWMNKDEEAWKTGTMYRSEEVVPDKKESINRVYDTLRIPLFNDDGTRRGLVLFGLDITDHKNNEENAKRIQEMMHYDKLKTNFFSNISHELRTPLNLIFSALQIIELKTSAFNEEQESVEKYISIMRQNCYRLLRIIGNLIDITKIDAGHFFTQSSNNDIVSIVENIVLSVVDYVESKGISIIFDTEIEEKVMAFDPDAMERIILNLLSNSIKFTPSGGSIEVNIYDKENRIVLSVKDTGLGIPTEKQSSIFEKFVQVDKSLSRNREGSGIGLSLVKELVVLHDGTIELESALGKGSEFRIELPVRLVHEDKNFNELNIYTSEDKVERIKIEFSDIYS</sequence>
<dbReference type="RefSeq" id="WP_246503491.1">
    <property type="nucleotide sequence ID" value="NZ_BOPZ01000010.1"/>
</dbReference>
<evidence type="ECO:0000256" key="7">
    <source>
        <dbReference type="ARBA" id="ARBA00022840"/>
    </source>
</evidence>
<keyword evidence="9" id="KW-0812">Transmembrane</keyword>
<dbReference type="InterPro" id="IPR005467">
    <property type="entry name" value="His_kinase_dom"/>
</dbReference>
<keyword evidence="9" id="KW-0472">Membrane</keyword>
<dbReference type="InterPro" id="IPR007487">
    <property type="entry name" value="ABC_transpt-TYRBP-like"/>
</dbReference>
<comment type="caution">
    <text evidence="11">The sequence shown here is derived from an EMBL/GenBank/DDBJ whole genome shotgun (WGS) entry which is preliminary data.</text>
</comment>
<dbReference type="Pfam" id="PF00512">
    <property type="entry name" value="HisKA"/>
    <property type="match status" value="1"/>
</dbReference>
<evidence type="ECO:0000256" key="4">
    <source>
        <dbReference type="ARBA" id="ARBA00022679"/>
    </source>
</evidence>
<dbReference type="InterPro" id="IPR004358">
    <property type="entry name" value="Sig_transdc_His_kin-like_C"/>
</dbReference>
<dbReference type="SMART" id="SM00387">
    <property type="entry name" value="HATPase_c"/>
    <property type="match status" value="1"/>
</dbReference>
<dbReference type="SUPFAM" id="SSF55785">
    <property type="entry name" value="PYP-like sensor domain (PAS domain)"/>
    <property type="match status" value="1"/>
</dbReference>
<evidence type="ECO:0000313" key="11">
    <source>
        <dbReference type="EMBL" id="GIM28864.1"/>
    </source>
</evidence>
<dbReference type="SUPFAM" id="SSF47384">
    <property type="entry name" value="Homodimeric domain of signal transducing histidine kinase"/>
    <property type="match status" value="1"/>
</dbReference>
<evidence type="ECO:0000256" key="5">
    <source>
        <dbReference type="ARBA" id="ARBA00022741"/>
    </source>
</evidence>
<dbReference type="FunFam" id="3.30.565.10:FF:000037">
    <property type="entry name" value="Hybrid sensor histidine kinase/response regulator"/>
    <property type="match status" value="1"/>
</dbReference>